<dbReference type="EMBL" id="DS985260">
    <property type="protein sequence ID" value="EDV20381.1"/>
    <property type="molecule type" value="Genomic_DNA"/>
</dbReference>
<dbReference type="HOGENOM" id="CLU_1549631_0_0_1"/>
<evidence type="ECO:0000256" key="1">
    <source>
        <dbReference type="SAM" id="SignalP"/>
    </source>
</evidence>
<keyword evidence="1" id="KW-0732">Signal</keyword>
<proteinExistence type="predicted"/>
<feature type="chain" id="PRO_5002797534" evidence="1">
    <location>
        <begin position="20"/>
        <end position="173"/>
    </location>
</feature>
<dbReference type="Proteomes" id="UP000009022">
    <property type="component" value="Unassembled WGS sequence"/>
</dbReference>
<evidence type="ECO:0000313" key="2">
    <source>
        <dbReference type="EMBL" id="EDV20381.1"/>
    </source>
</evidence>
<dbReference type="RefSeq" id="XP_002117075.1">
    <property type="nucleotide sequence ID" value="XM_002117039.1"/>
</dbReference>
<evidence type="ECO:0000313" key="3">
    <source>
        <dbReference type="Proteomes" id="UP000009022"/>
    </source>
</evidence>
<organism evidence="2 3">
    <name type="scientific">Trichoplax adhaerens</name>
    <name type="common">Trichoplax reptans</name>
    <dbReference type="NCBI Taxonomy" id="10228"/>
    <lineage>
        <taxon>Eukaryota</taxon>
        <taxon>Metazoa</taxon>
        <taxon>Placozoa</taxon>
        <taxon>Uniplacotomia</taxon>
        <taxon>Trichoplacea</taxon>
        <taxon>Trichoplacidae</taxon>
        <taxon>Trichoplax</taxon>
    </lineage>
</organism>
<accession>B3SA65</accession>
<dbReference type="AlphaFoldDB" id="B3SA65"/>
<name>B3SA65_TRIAD</name>
<protein>
    <submittedName>
        <fullName evidence="2">Uncharacterized protein</fullName>
    </submittedName>
</protein>
<gene>
    <name evidence="2" type="ORF">TRIADDRAFT_61150</name>
</gene>
<dbReference type="GeneID" id="6758288"/>
<dbReference type="InParanoid" id="B3SA65"/>
<feature type="signal peptide" evidence="1">
    <location>
        <begin position="1"/>
        <end position="19"/>
    </location>
</feature>
<dbReference type="CTD" id="6758288"/>
<reference evidence="2 3" key="1">
    <citation type="journal article" date="2008" name="Nature">
        <title>The Trichoplax genome and the nature of placozoans.</title>
        <authorList>
            <person name="Srivastava M."/>
            <person name="Begovic E."/>
            <person name="Chapman J."/>
            <person name="Putnam N.H."/>
            <person name="Hellsten U."/>
            <person name="Kawashima T."/>
            <person name="Kuo A."/>
            <person name="Mitros T."/>
            <person name="Salamov A."/>
            <person name="Carpenter M.L."/>
            <person name="Signorovitch A.Y."/>
            <person name="Moreno M.A."/>
            <person name="Kamm K."/>
            <person name="Grimwood J."/>
            <person name="Schmutz J."/>
            <person name="Shapiro H."/>
            <person name="Grigoriev I.V."/>
            <person name="Buss L.W."/>
            <person name="Schierwater B."/>
            <person name="Dellaporta S.L."/>
            <person name="Rokhsar D.S."/>
        </authorList>
    </citation>
    <scope>NUCLEOTIDE SEQUENCE [LARGE SCALE GENOMIC DNA]</scope>
    <source>
        <strain evidence="2 3">Grell-BS-1999</strain>
    </source>
</reference>
<dbReference type="KEGG" id="tad:TRIADDRAFT_61150"/>
<sequence>MVHYTSVVILLTLAVLCAAKPKASTKCLLENFYIGETVETTPIVCHDDRTIVARYFHLCNIKFHFIDCPVSQKCLRKHGITTRLDEELKNNENIQDRDEALTFLDTYDKRDSAKTEFNKLKGKCCKSKKSKSTCTDDDVKKTCPGGTKYSAKAFQHITKVACEMTIEEAINEG</sequence>
<keyword evidence="3" id="KW-1185">Reference proteome</keyword>